<gene>
    <name evidence="1" type="ORF">F444_08656</name>
</gene>
<dbReference type="Proteomes" id="UP000028582">
    <property type="component" value="Unassembled WGS sequence"/>
</dbReference>
<organism evidence="1 2">
    <name type="scientific">Phytophthora nicotianae P1976</name>
    <dbReference type="NCBI Taxonomy" id="1317066"/>
    <lineage>
        <taxon>Eukaryota</taxon>
        <taxon>Sar</taxon>
        <taxon>Stramenopiles</taxon>
        <taxon>Oomycota</taxon>
        <taxon>Peronosporomycetes</taxon>
        <taxon>Peronosporales</taxon>
        <taxon>Peronosporaceae</taxon>
        <taxon>Phytophthora</taxon>
    </lineage>
</organism>
<comment type="caution">
    <text evidence="1">The sequence shown here is derived from an EMBL/GenBank/DDBJ whole genome shotgun (WGS) entry which is preliminary data.</text>
</comment>
<name>A0A081AAC9_PHYNI</name>
<evidence type="ECO:0000313" key="2">
    <source>
        <dbReference type="Proteomes" id="UP000028582"/>
    </source>
</evidence>
<accession>A0A081AAC9</accession>
<protein>
    <submittedName>
        <fullName evidence="1">Uncharacterized protein</fullName>
    </submittedName>
</protein>
<sequence>MSCRWNTANTSSALLPAGSASICQDLLLTEKKRKAKEEAVRDLNKGGNCARHRRAQS</sequence>
<proteinExistence type="predicted"/>
<dbReference type="AlphaFoldDB" id="A0A081AAC9"/>
<reference evidence="1 2" key="1">
    <citation type="submission" date="2013-11" db="EMBL/GenBank/DDBJ databases">
        <title>The Genome Sequence of Phytophthora parasitica P1976.</title>
        <authorList>
            <consortium name="The Broad Institute Genomics Platform"/>
            <person name="Russ C."/>
            <person name="Tyler B."/>
            <person name="Panabieres F."/>
            <person name="Shan W."/>
            <person name="Tripathy S."/>
            <person name="Grunwald N."/>
            <person name="Machado M."/>
            <person name="Johnson C.S."/>
            <person name="Walker B."/>
            <person name="Young S."/>
            <person name="Zeng Q."/>
            <person name="Gargeya S."/>
            <person name="Fitzgerald M."/>
            <person name="Haas B."/>
            <person name="Abouelleil A."/>
            <person name="Allen A.W."/>
            <person name="Alvarado L."/>
            <person name="Arachchi H.M."/>
            <person name="Berlin A.M."/>
            <person name="Chapman S.B."/>
            <person name="Gainer-Dewar J."/>
            <person name="Goldberg J."/>
            <person name="Griggs A."/>
            <person name="Gujja S."/>
            <person name="Hansen M."/>
            <person name="Howarth C."/>
            <person name="Imamovic A."/>
            <person name="Ireland A."/>
            <person name="Larimer J."/>
            <person name="McCowan C."/>
            <person name="Murphy C."/>
            <person name="Pearson M."/>
            <person name="Poon T.W."/>
            <person name="Priest M."/>
            <person name="Roberts A."/>
            <person name="Saif S."/>
            <person name="Shea T."/>
            <person name="Sisk P."/>
            <person name="Sykes S."/>
            <person name="Wortman J."/>
            <person name="Nusbaum C."/>
            <person name="Birren B."/>
        </authorList>
    </citation>
    <scope>NUCLEOTIDE SEQUENCE [LARGE SCALE GENOMIC DNA]</scope>
    <source>
        <strain evidence="1 2">P1976</strain>
    </source>
</reference>
<evidence type="ECO:0000313" key="1">
    <source>
        <dbReference type="EMBL" id="ETO75840.1"/>
    </source>
</evidence>
<dbReference type="EMBL" id="ANJA01001617">
    <property type="protein sequence ID" value="ETO75840.1"/>
    <property type="molecule type" value="Genomic_DNA"/>
</dbReference>